<proteinExistence type="predicted"/>
<organism evidence="1 2">
    <name type="scientific">Sorangium cellulosum</name>
    <name type="common">Polyangium cellulosum</name>
    <dbReference type="NCBI Taxonomy" id="56"/>
    <lineage>
        <taxon>Bacteria</taxon>
        <taxon>Pseudomonadati</taxon>
        <taxon>Myxococcota</taxon>
        <taxon>Polyangia</taxon>
        <taxon>Polyangiales</taxon>
        <taxon>Polyangiaceae</taxon>
        <taxon>Sorangium</taxon>
    </lineage>
</organism>
<dbReference type="AlphaFoldDB" id="A0A150PTT0"/>
<evidence type="ECO:0000313" key="2">
    <source>
        <dbReference type="Proteomes" id="UP000075604"/>
    </source>
</evidence>
<reference evidence="1 2" key="1">
    <citation type="submission" date="2014-02" db="EMBL/GenBank/DDBJ databases">
        <title>The small core and large imbalanced accessory genome model reveals a collaborative survival strategy of Sorangium cellulosum strains in nature.</title>
        <authorList>
            <person name="Han K."/>
            <person name="Peng R."/>
            <person name="Blom J."/>
            <person name="Li Y.-Z."/>
        </authorList>
    </citation>
    <scope>NUCLEOTIDE SEQUENCE [LARGE SCALE GENOMIC DNA]</scope>
    <source>
        <strain evidence="1 2">So0157-18</strain>
    </source>
</reference>
<protein>
    <submittedName>
        <fullName evidence="1">Uncharacterized protein</fullName>
    </submittedName>
</protein>
<gene>
    <name evidence="1" type="ORF">BE04_15390</name>
</gene>
<accession>A0A150PTT0</accession>
<dbReference type="Proteomes" id="UP000075604">
    <property type="component" value="Unassembled WGS sequence"/>
</dbReference>
<evidence type="ECO:0000313" key="1">
    <source>
        <dbReference type="EMBL" id="KYF58848.1"/>
    </source>
</evidence>
<sequence length="75" mass="8282">MDPLRANADSRAESTAEGGRGLADILDASSAPLARRESANIKTAVRTSRRVADFMFVYLYERVLSGKLSEHLRIM</sequence>
<name>A0A150PTT0_SORCE</name>
<comment type="caution">
    <text evidence="1">The sequence shown here is derived from an EMBL/GenBank/DDBJ whole genome shotgun (WGS) entry which is preliminary data.</text>
</comment>
<dbReference type="EMBL" id="JELX01001478">
    <property type="protein sequence ID" value="KYF58848.1"/>
    <property type="molecule type" value="Genomic_DNA"/>
</dbReference>